<evidence type="ECO:0000313" key="3">
    <source>
        <dbReference type="EMBL" id="GAF94028.1"/>
    </source>
</evidence>
<dbReference type="InterPro" id="IPR050250">
    <property type="entry name" value="Macrolide_Exporter_MacB"/>
</dbReference>
<accession>X0TKG2</accession>
<dbReference type="EMBL" id="BARS01018399">
    <property type="protein sequence ID" value="GAF94028.1"/>
    <property type="molecule type" value="Genomic_DNA"/>
</dbReference>
<feature type="domain" description="MacB-like periplasmic core" evidence="2">
    <location>
        <begin position="20"/>
        <end position="111"/>
    </location>
</feature>
<dbReference type="GO" id="GO:0005886">
    <property type="term" value="C:plasma membrane"/>
    <property type="evidence" value="ECO:0007669"/>
    <property type="project" value="TreeGrafter"/>
</dbReference>
<sequence length="123" mass="13150">MNLEYFKFAVDNLKHRKLRSWLTMLGIFIGIAAVVSLIGLGEGLRQAVNAQFGFLGTDILAVTASGGLGPPGAGVVDPLTDKELDAIERILGVEGAAGRIQESIKLTFNRKVGFAYTISMPDE</sequence>
<dbReference type="PANTHER" id="PTHR30572:SF4">
    <property type="entry name" value="ABC TRANSPORTER PERMEASE YTRF"/>
    <property type="match status" value="1"/>
</dbReference>
<keyword evidence="1" id="KW-0812">Transmembrane</keyword>
<gene>
    <name evidence="3" type="ORF">S01H1_29938</name>
</gene>
<dbReference type="Pfam" id="PF12704">
    <property type="entry name" value="MacB_PCD"/>
    <property type="match status" value="1"/>
</dbReference>
<feature type="non-terminal residue" evidence="3">
    <location>
        <position position="123"/>
    </location>
</feature>
<dbReference type="PANTHER" id="PTHR30572">
    <property type="entry name" value="MEMBRANE COMPONENT OF TRANSPORTER-RELATED"/>
    <property type="match status" value="1"/>
</dbReference>
<comment type="caution">
    <text evidence="3">The sequence shown here is derived from an EMBL/GenBank/DDBJ whole genome shotgun (WGS) entry which is preliminary data.</text>
</comment>
<keyword evidence="1" id="KW-1133">Transmembrane helix</keyword>
<protein>
    <recommendedName>
        <fullName evidence="2">MacB-like periplasmic core domain-containing protein</fullName>
    </recommendedName>
</protein>
<keyword evidence="1" id="KW-0472">Membrane</keyword>
<dbReference type="AlphaFoldDB" id="X0TKG2"/>
<evidence type="ECO:0000259" key="2">
    <source>
        <dbReference type="Pfam" id="PF12704"/>
    </source>
</evidence>
<organism evidence="3">
    <name type="scientific">marine sediment metagenome</name>
    <dbReference type="NCBI Taxonomy" id="412755"/>
    <lineage>
        <taxon>unclassified sequences</taxon>
        <taxon>metagenomes</taxon>
        <taxon>ecological metagenomes</taxon>
    </lineage>
</organism>
<evidence type="ECO:0000256" key="1">
    <source>
        <dbReference type="SAM" id="Phobius"/>
    </source>
</evidence>
<dbReference type="GO" id="GO:0022857">
    <property type="term" value="F:transmembrane transporter activity"/>
    <property type="evidence" value="ECO:0007669"/>
    <property type="project" value="TreeGrafter"/>
</dbReference>
<proteinExistence type="predicted"/>
<name>X0TKG2_9ZZZZ</name>
<feature type="transmembrane region" description="Helical" evidence="1">
    <location>
        <begin position="21"/>
        <end position="41"/>
    </location>
</feature>
<reference evidence="3" key="1">
    <citation type="journal article" date="2014" name="Front. Microbiol.">
        <title>High frequency of phylogenetically diverse reductive dehalogenase-homologous genes in deep subseafloor sedimentary metagenomes.</title>
        <authorList>
            <person name="Kawai M."/>
            <person name="Futagami T."/>
            <person name="Toyoda A."/>
            <person name="Takaki Y."/>
            <person name="Nishi S."/>
            <person name="Hori S."/>
            <person name="Arai W."/>
            <person name="Tsubouchi T."/>
            <person name="Morono Y."/>
            <person name="Uchiyama I."/>
            <person name="Ito T."/>
            <person name="Fujiyama A."/>
            <person name="Inagaki F."/>
            <person name="Takami H."/>
        </authorList>
    </citation>
    <scope>NUCLEOTIDE SEQUENCE</scope>
    <source>
        <strain evidence="3">Expedition CK06-06</strain>
    </source>
</reference>
<dbReference type="InterPro" id="IPR025857">
    <property type="entry name" value="MacB_PCD"/>
</dbReference>